<dbReference type="Proteomes" id="UP000075243">
    <property type="component" value="Chromosome 2"/>
</dbReference>
<evidence type="ECO:0000313" key="3">
    <source>
        <dbReference type="Proteomes" id="UP000075243"/>
    </source>
</evidence>
<feature type="domain" description="Tf2-1-like SH3-like" evidence="1">
    <location>
        <begin position="3"/>
        <end position="27"/>
    </location>
</feature>
<proteinExistence type="predicted"/>
<sequence length="49" mass="5698">MLRFIGHFQILKRVGSVAYQVALPESATWELEEKMKESYSNLSIQVIQK</sequence>
<reference evidence="2 3" key="1">
    <citation type="journal article" date="2012" name="Nat. Biotechnol.">
        <title>Draft genome sequence of pigeonpea (Cajanus cajan), an orphan legume crop of resource-poor farmers.</title>
        <authorList>
            <person name="Varshney R.K."/>
            <person name="Chen W."/>
            <person name="Li Y."/>
            <person name="Bharti A.K."/>
            <person name="Saxena R.K."/>
            <person name="Schlueter J.A."/>
            <person name="Donoghue M.T."/>
            <person name="Azam S."/>
            <person name="Fan G."/>
            <person name="Whaley A.M."/>
            <person name="Farmer A.D."/>
            <person name="Sheridan J."/>
            <person name="Iwata A."/>
            <person name="Tuteja R."/>
            <person name="Penmetsa R.V."/>
            <person name="Wu W."/>
            <person name="Upadhyaya H.D."/>
            <person name="Yang S.P."/>
            <person name="Shah T."/>
            <person name="Saxena K.B."/>
            <person name="Michael T."/>
            <person name="McCombie W.R."/>
            <person name="Yang B."/>
            <person name="Zhang G."/>
            <person name="Yang H."/>
            <person name="Wang J."/>
            <person name="Spillane C."/>
            <person name="Cook D.R."/>
            <person name="May G.D."/>
            <person name="Xu X."/>
            <person name="Jackson S.A."/>
        </authorList>
    </citation>
    <scope>NUCLEOTIDE SEQUENCE [LARGE SCALE GENOMIC DNA]</scope>
    <source>
        <strain evidence="3">cv. Asha</strain>
    </source>
</reference>
<dbReference type="Gramene" id="C.cajan_06044.t">
    <property type="protein sequence ID" value="C.cajan_06044.t"/>
    <property type="gene ID" value="C.cajan_06044"/>
</dbReference>
<evidence type="ECO:0000313" key="2">
    <source>
        <dbReference type="EMBL" id="KYP73568.1"/>
    </source>
</evidence>
<evidence type="ECO:0000259" key="1">
    <source>
        <dbReference type="Pfam" id="PF24626"/>
    </source>
</evidence>
<protein>
    <recommendedName>
        <fullName evidence="1">Tf2-1-like SH3-like domain-containing protein</fullName>
    </recommendedName>
</protein>
<accession>A0A151U2W2</accession>
<dbReference type="InterPro" id="IPR056924">
    <property type="entry name" value="SH3_Tf2-1"/>
</dbReference>
<name>A0A151U2W2_CAJCA</name>
<gene>
    <name evidence="2" type="ORF">KK1_006211</name>
</gene>
<keyword evidence="3" id="KW-1185">Reference proteome</keyword>
<dbReference type="AlphaFoldDB" id="A0A151U2W2"/>
<dbReference type="EMBL" id="CM003604">
    <property type="protein sequence ID" value="KYP73568.1"/>
    <property type="molecule type" value="Genomic_DNA"/>
</dbReference>
<organism evidence="2 3">
    <name type="scientific">Cajanus cajan</name>
    <name type="common">Pigeon pea</name>
    <name type="synonym">Cajanus indicus</name>
    <dbReference type="NCBI Taxonomy" id="3821"/>
    <lineage>
        <taxon>Eukaryota</taxon>
        <taxon>Viridiplantae</taxon>
        <taxon>Streptophyta</taxon>
        <taxon>Embryophyta</taxon>
        <taxon>Tracheophyta</taxon>
        <taxon>Spermatophyta</taxon>
        <taxon>Magnoliopsida</taxon>
        <taxon>eudicotyledons</taxon>
        <taxon>Gunneridae</taxon>
        <taxon>Pentapetalae</taxon>
        <taxon>rosids</taxon>
        <taxon>fabids</taxon>
        <taxon>Fabales</taxon>
        <taxon>Fabaceae</taxon>
        <taxon>Papilionoideae</taxon>
        <taxon>50 kb inversion clade</taxon>
        <taxon>NPAAA clade</taxon>
        <taxon>indigoferoid/millettioid clade</taxon>
        <taxon>Phaseoleae</taxon>
        <taxon>Cajanus</taxon>
    </lineage>
</organism>
<dbReference type="Pfam" id="PF24626">
    <property type="entry name" value="SH3_Tf2-1"/>
    <property type="match status" value="1"/>
</dbReference>